<sequence>MKIVGQYCPRVEVLNVPWCNNVDTRGLRHVIEGCTLLRELNVGEMRGWDDVEVMQAIFERNTLERLVLMRCDSLNDESLRTIIVGRDPEIDFLTGRPNVPSRKLKHLDLTNCRGITDAGAKVLAHNVPNLAGLQLSLCTALTDTPLLDLLPTVPLLTHLDIDEVEHLTNATLQCLANSPCKEVLQHLGVSYCENLGDAGMLPVLKSCTKLQTLDIDNTRISDLVLAEAAALVRARNLLVGRRLRAGERPTQGLRVVAYDCSNVTWMGVREILSRNAEALRSYQPKDSEDDGHVAAAVAERPTLTYPPTYLSLKAFYTWQPTVDQHTKRVARGDFAAANRLERKWADWMMLSEEAGVGGGRRRRRRARLAEQEHADEEVGGGGEGVNPRTGRRRARTGPGQGCAVM</sequence>
<dbReference type="Proteomes" id="UP001186974">
    <property type="component" value="Unassembled WGS sequence"/>
</dbReference>
<organism evidence="1 2">
    <name type="scientific">Coniosporium uncinatum</name>
    <dbReference type="NCBI Taxonomy" id="93489"/>
    <lineage>
        <taxon>Eukaryota</taxon>
        <taxon>Fungi</taxon>
        <taxon>Dikarya</taxon>
        <taxon>Ascomycota</taxon>
        <taxon>Pezizomycotina</taxon>
        <taxon>Dothideomycetes</taxon>
        <taxon>Dothideomycetes incertae sedis</taxon>
        <taxon>Coniosporium</taxon>
    </lineage>
</organism>
<gene>
    <name evidence="1" type="ORF">LTS18_006735</name>
</gene>
<name>A0ACC3D3G5_9PEZI</name>
<protein>
    <submittedName>
        <fullName evidence="1">Uncharacterized protein</fullName>
    </submittedName>
</protein>
<evidence type="ECO:0000313" key="2">
    <source>
        <dbReference type="Proteomes" id="UP001186974"/>
    </source>
</evidence>
<keyword evidence="2" id="KW-1185">Reference proteome</keyword>
<comment type="caution">
    <text evidence="1">The sequence shown here is derived from an EMBL/GenBank/DDBJ whole genome shotgun (WGS) entry which is preliminary data.</text>
</comment>
<proteinExistence type="predicted"/>
<accession>A0ACC3D3G5</accession>
<evidence type="ECO:0000313" key="1">
    <source>
        <dbReference type="EMBL" id="KAK3061228.1"/>
    </source>
</evidence>
<reference evidence="1" key="1">
    <citation type="submission" date="2024-09" db="EMBL/GenBank/DDBJ databases">
        <title>Black Yeasts Isolated from many extreme environments.</title>
        <authorList>
            <person name="Coleine C."/>
            <person name="Stajich J.E."/>
            <person name="Selbmann L."/>
        </authorList>
    </citation>
    <scope>NUCLEOTIDE SEQUENCE</scope>
    <source>
        <strain evidence="1">CCFEE 5737</strain>
    </source>
</reference>
<dbReference type="EMBL" id="JAWDJW010007983">
    <property type="protein sequence ID" value="KAK3061228.1"/>
    <property type="molecule type" value="Genomic_DNA"/>
</dbReference>